<proteinExistence type="predicted"/>
<gene>
    <name evidence="1" type="ORF">O164_18460</name>
</gene>
<protein>
    <submittedName>
        <fullName evidence="1">Uncharacterized protein</fullName>
    </submittedName>
</protein>
<accession>V7D9N5</accession>
<evidence type="ECO:0000313" key="1">
    <source>
        <dbReference type="EMBL" id="ESW38393.1"/>
    </source>
</evidence>
<dbReference type="Proteomes" id="UP000018511">
    <property type="component" value="Unassembled WGS sequence"/>
</dbReference>
<name>V7D9N5_9PSED</name>
<comment type="caution">
    <text evidence="1">The sequence shown here is derived from an EMBL/GenBank/DDBJ whole genome shotgun (WGS) entry which is preliminary data.</text>
</comment>
<reference evidence="1 2" key="1">
    <citation type="submission" date="2013-10" db="EMBL/GenBank/DDBJ databases">
        <title>Whole Genome Shotgun Sequence of Pseudomonas taiwanensis SJ9.</title>
        <authorList>
            <person name="Hong S.-J."/>
            <person name="Shin J.-H."/>
        </authorList>
    </citation>
    <scope>NUCLEOTIDE SEQUENCE [LARGE SCALE GENOMIC DNA]</scope>
    <source>
        <strain evidence="1 2">SJ9</strain>
    </source>
</reference>
<evidence type="ECO:0000313" key="2">
    <source>
        <dbReference type="Proteomes" id="UP000018511"/>
    </source>
</evidence>
<organism evidence="1 2">
    <name type="scientific">Pseudomonas taiwanensis SJ9</name>
    <dbReference type="NCBI Taxonomy" id="1388762"/>
    <lineage>
        <taxon>Bacteria</taxon>
        <taxon>Pseudomonadati</taxon>
        <taxon>Pseudomonadota</taxon>
        <taxon>Gammaproteobacteria</taxon>
        <taxon>Pseudomonadales</taxon>
        <taxon>Pseudomonadaceae</taxon>
        <taxon>Pseudomonas</taxon>
    </lineage>
</organism>
<sequence>MSSEVILRMLAELIPRPWRFSSKSTNYFRSLAVMPRIVWIAAGVRLLDIEGF</sequence>
<dbReference type="EMBL" id="AXUP01000260">
    <property type="protein sequence ID" value="ESW38393.1"/>
    <property type="molecule type" value="Genomic_DNA"/>
</dbReference>
<dbReference type="AlphaFoldDB" id="V7D9N5"/>